<evidence type="ECO:0000256" key="1">
    <source>
        <dbReference type="ARBA" id="ARBA00022747"/>
    </source>
</evidence>
<keyword evidence="5" id="KW-1185">Reference proteome</keyword>
<dbReference type="Proteomes" id="UP001500751">
    <property type="component" value="Unassembled WGS sequence"/>
</dbReference>
<dbReference type="Gene3D" id="3.90.220.20">
    <property type="entry name" value="DNA methylase specificity domains"/>
    <property type="match status" value="1"/>
</dbReference>
<dbReference type="PRINTS" id="PR00507">
    <property type="entry name" value="N12N6MTFRASE"/>
</dbReference>
<sequence>MPEQPTIEDVARDVLAAYRTNARQGDANRDLPAIAAIMVLRWTAWSHAPSRSDWQTVKKVAVDQRVLAGALEELLHRQAPELAKAARFSADMPWLAAVVRAIDRHSPERFVDVFEAVLVDLARGGELRTGEFHTPRVVADLMVTLVQPGFGSTVHDPACGSGGILAAAARGNDRLKSVVGQALNTTAWALASSAMYLQGQVAKVLRPETALSYPEFDFVLSNPPFNPSSHRAGAAAEGAFGWLHRALAVLADGGRAVIVLPATAAGSAREAAHRGRLLEKDLVEAVIALPPQLFPGTDVAPHMWVLAKNRKHPAGRRQVLLIDATRAGTRKARGDRELAKEEIAAIIDALMKWRTSARVDDHRKDQRVQAGSVSFEELDKSGFVLTPGRHVARGPAALAPPRAEVLLRRHEEIAEETRGLDALISGAASSWQGLHTSGPRQDDPFGGKVPSSWRIVRLATLLSEATDRPTDRPDKPIRGGPSGTALTGAMYTATGVPVVMPQDIGDNVLCTDRVKYVAEETARRLDSFRLRTGDIVLARRGEMGRRALVRPEQDGWLFGTGCFRIRCGNVVEPGYLAAYLGRPDVGDWLTDQAQGVTKLVSITTAVLGELQVVLPPREVQLAARQADELIGRRLALAAESVDVVGQLRRTLLGEIMGEIGGG</sequence>
<dbReference type="InterPro" id="IPR003356">
    <property type="entry name" value="DNA_methylase_A-5"/>
</dbReference>
<keyword evidence="2" id="KW-0238">DNA-binding</keyword>
<feature type="domain" description="DNA methylase adenine-specific" evidence="3">
    <location>
        <begin position="108"/>
        <end position="392"/>
    </location>
</feature>
<evidence type="ECO:0000313" key="4">
    <source>
        <dbReference type="EMBL" id="GAA2053277.1"/>
    </source>
</evidence>
<keyword evidence="1" id="KW-0680">Restriction system</keyword>
<dbReference type="InterPro" id="IPR052916">
    <property type="entry name" value="Type-I_RE_MTase_Subunit"/>
</dbReference>
<dbReference type="InterPro" id="IPR029063">
    <property type="entry name" value="SAM-dependent_MTases_sf"/>
</dbReference>
<dbReference type="SUPFAM" id="SSF53335">
    <property type="entry name" value="S-adenosyl-L-methionine-dependent methyltransferases"/>
    <property type="match status" value="1"/>
</dbReference>
<dbReference type="RefSeq" id="WP_344670114.1">
    <property type="nucleotide sequence ID" value="NZ_BAAAQN010000056.1"/>
</dbReference>
<reference evidence="5" key="1">
    <citation type="journal article" date="2019" name="Int. J. Syst. Evol. Microbiol.">
        <title>The Global Catalogue of Microorganisms (GCM) 10K type strain sequencing project: providing services to taxonomists for standard genome sequencing and annotation.</title>
        <authorList>
            <consortium name="The Broad Institute Genomics Platform"/>
            <consortium name="The Broad Institute Genome Sequencing Center for Infectious Disease"/>
            <person name="Wu L."/>
            <person name="Ma J."/>
        </authorList>
    </citation>
    <scope>NUCLEOTIDE SEQUENCE [LARGE SCALE GENOMIC DNA]</scope>
    <source>
        <strain evidence="5">JCM 16014</strain>
    </source>
</reference>
<accession>A0ABP5GPI4</accession>
<dbReference type="SUPFAM" id="SSF116734">
    <property type="entry name" value="DNA methylase specificity domain"/>
    <property type="match status" value="1"/>
</dbReference>
<evidence type="ECO:0000313" key="5">
    <source>
        <dbReference type="Proteomes" id="UP001500751"/>
    </source>
</evidence>
<proteinExistence type="predicted"/>
<organism evidence="4 5">
    <name type="scientific">Catenulispora yoronensis</name>
    <dbReference type="NCBI Taxonomy" id="450799"/>
    <lineage>
        <taxon>Bacteria</taxon>
        <taxon>Bacillati</taxon>
        <taxon>Actinomycetota</taxon>
        <taxon>Actinomycetes</taxon>
        <taxon>Catenulisporales</taxon>
        <taxon>Catenulisporaceae</taxon>
        <taxon>Catenulispora</taxon>
    </lineage>
</organism>
<dbReference type="InterPro" id="IPR002052">
    <property type="entry name" value="DNA_methylase_N6_adenine_CS"/>
</dbReference>
<dbReference type="PANTHER" id="PTHR42998:SF1">
    <property type="entry name" value="TYPE I RESTRICTION ENZYME HINDI METHYLASE SUBUNIT"/>
    <property type="match status" value="1"/>
</dbReference>
<dbReference type="EMBL" id="BAAAQN010000056">
    <property type="protein sequence ID" value="GAA2053277.1"/>
    <property type="molecule type" value="Genomic_DNA"/>
</dbReference>
<protein>
    <recommendedName>
        <fullName evidence="3">DNA methylase adenine-specific domain-containing protein</fullName>
    </recommendedName>
</protein>
<dbReference type="CDD" id="cd02440">
    <property type="entry name" value="AdoMet_MTases"/>
    <property type="match status" value="1"/>
</dbReference>
<gene>
    <name evidence="4" type="ORF">GCM10009839_71300</name>
</gene>
<evidence type="ECO:0000256" key="2">
    <source>
        <dbReference type="ARBA" id="ARBA00023125"/>
    </source>
</evidence>
<name>A0ABP5GPI4_9ACTN</name>
<dbReference type="Gene3D" id="3.40.50.150">
    <property type="entry name" value="Vaccinia Virus protein VP39"/>
    <property type="match status" value="1"/>
</dbReference>
<evidence type="ECO:0000259" key="3">
    <source>
        <dbReference type="Pfam" id="PF02384"/>
    </source>
</evidence>
<dbReference type="Pfam" id="PF02384">
    <property type="entry name" value="N6_Mtase"/>
    <property type="match status" value="1"/>
</dbReference>
<dbReference type="PANTHER" id="PTHR42998">
    <property type="entry name" value="TYPE I RESTRICTION ENZYME HINDVIIP M PROTEIN-RELATED"/>
    <property type="match status" value="1"/>
</dbReference>
<dbReference type="InterPro" id="IPR044946">
    <property type="entry name" value="Restrct_endonuc_typeI_TRD_sf"/>
</dbReference>
<dbReference type="PROSITE" id="PS00092">
    <property type="entry name" value="N6_MTASE"/>
    <property type="match status" value="1"/>
</dbReference>
<comment type="caution">
    <text evidence="4">The sequence shown here is derived from an EMBL/GenBank/DDBJ whole genome shotgun (WGS) entry which is preliminary data.</text>
</comment>